<dbReference type="PROSITE" id="PS50873">
    <property type="entry name" value="PEROXIDASE_4"/>
    <property type="match status" value="1"/>
</dbReference>
<evidence type="ECO:0000256" key="5">
    <source>
        <dbReference type="ARBA" id="ARBA00023136"/>
    </source>
</evidence>
<evidence type="ECO:0000256" key="9">
    <source>
        <dbReference type="SAM" id="SignalP"/>
    </source>
</evidence>
<comment type="similarity">
    <text evidence="7">Belongs to the peroxidase family.</text>
</comment>
<dbReference type="EMBL" id="KL660186">
    <property type="protein sequence ID" value="KFA67560.1"/>
    <property type="molecule type" value="Genomic_DNA"/>
</dbReference>
<evidence type="ECO:0000259" key="11">
    <source>
        <dbReference type="PROSITE" id="PS51212"/>
    </source>
</evidence>
<dbReference type="Pfam" id="PF01822">
    <property type="entry name" value="WSC"/>
    <property type="match status" value="3"/>
</dbReference>
<evidence type="ECO:0000256" key="2">
    <source>
        <dbReference type="ARBA" id="ARBA00022692"/>
    </source>
</evidence>
<dbReference type="SMART" id="SM00321">
    <property type="entry name" value="WSC"/>
    <property type="match status" value="3"/>
</dbReference>
<dbReference type="InterPro" id="IPR002016">
    <property type="entry name" value="Haem_peroxidase"/>
</dbReference>
<dbReference type="STRING" id="1283841.A0A084QUC5"/>
<accession>A0A084QUC5</accession>
<dbReference type="Gene3D" id="1.10.520.10">
    <property type="match status" value="1"/>
</dbReference>
<keyword evidence="6" id="KW-0325">Glycoprotein</keyword>
<dbReference type="FunFam" id="1.10.520.10:FF:000020">
    <property type="entry name" value="Peroxisomal ascorbate peroxidase"/>
    <property type="match status" value="1"/>
</dbReference>
<dbReference type="SUPFAM" id="SSF48113">
    <property type="entry name" value="Heme-dependent peroxidases"/>
    <property type="match status" value="1"/>
</dbReference>
<dbReference type="PROSITE" id="PS51212">
    <property type="entry name" value="WSC"/>
    <property type="match status" value="3"/>
</dbReference>
<evidence type="ECO:0000256" key="8">
    <source>
        <dbReference type="SAM" id="MobiDB-lite"/>
    </source>
</evidence>
<feature type="domain" description="Plant heme peroxidase family profile" evidence="10">
    <location>
        <begin position="121"/>
        <end position="330"/>
    </location>
</feature>
<evidence type="ECO:0000256" key="3">
    <source>
        <dbReference type="ARBA" id="ARBA00022729"/>
    </source>
</evidence>
<reference evidence="12 13" key="1">
    <citation type="journal article" date="2014" name="BMC Genomics">
        <title>Comparative genome sequencing reveals chemotype-specific gene clusters in the toxigenic black mold Stachybotrys.</title>
        <authorList>
            <person name="Semeiks J."/>
            <person name="Borek D."/>
            <person name="Otwinowski Z."/>
            <person name="Grishin N.V."/>
        </authorList>
    </citation>
    <scope>NUCLEOTIDE SEQUENCE [LARGE SCALE GENOMIC DNA]</scope>
    <source>
        <strain evidence="12 13">IBT 40285</strain>
    </source>
</reference>
<dbReference type="Proteomes" id="UP000028524">
    <property type="component" value="Unassembled WGS sequence"/>
</dbReference>
<evidence type="ECO:0000313" key="12">
    <source>
        <dbReference type="EMBL" id="KFA67560.1"/>
    </source>
</evidence>
<dbReference type="HOGENOM" id="CLU_004824_1_0_1"/>
<protein>
    <recommendedName>
        <fullName evidence="14">WSC domain-containing protein</fullName>
    </recommendedName>
</protein>
<dbReference type="InParanoid" id="A0A084QUC5"/>
<dbReference type="AlphaFoldDB" id="A0A084QUC5"/>
<organism evidence="12 13">
    <name type="scientific">Stachybotrys chlorohalonatus (strain IBT 40285)</name>
    <dbReference type="NCBI Taxonomy" id="1283841"/>
    <lineage>
        <taxon>Eukaryota</taxon>
        <taxon>Fungi</taxon>
        <taxon>Dikarya</taxon>
        <taxon>Ascomycota</taxon>
        <taxon>Pezizomycotina</taxon>
        <taxon>Sordariomycetes</taxon>
        <taxon>Hypocreomycetidae</taxon>
        <taxon>Hypocreales</taxon>
        <taxon>Stachybotryaceae</taxon>
        <taxon>Stachybotrys</taxon>
    </lineage>
</organism>
<feature type="domain" description="WSC" evidence="11">
    <location>
        <begin position="670"/>
        <end position="761"/>
    </location>
</feature>
<dbReference type="PRINTS" id="PR00458">
    <property type="entry name" value="PEROXIDASE"/>
</dbReference>
<feature type="region of interest" description="Disordered" evidence="8">
    <location>
        <begin position="537"/>
        <end position="568"/>
    </location>
</feature>
<feature type="region of interest" description="Disordered" evidence="8">
    <location>
        <begin position="631"/>
        <end position="660"/>
    </location>
</feature>
<keyword evidence="5" id="KW-0472">Membrane</keyword>
<keyword evidence="4" id="KW-1133">Transmembrane helix</keyword>
<feature type="chain" id="PRO_5001779662" description="WSC domain-containing protein" evidence="9">
    <location>
        <begin position="20"/>
        <end position="987"/>
    </location>
</feature>
<dbReference type="OMA" id="HDMSTAN"/>
<name>A0A084QUC5_STAC4</name>
<dbReference type="OrthoDB" id="5985073at2759"/>
<dbReference type="PANTHER" id="PTHR24269:SF16">
    <property type="entry name" value="PROTEIN SLG1"/>
    <property type="match status" value="1"/>
</dbReference>
<feature type="signal peptide" evidence="9">
    <location>
        <begin position="1"/>
        <end position="19"/>
    </location>
</feature>
<keyword evidence="13" id="KW-1185">Reference proteome</keyword>
<dbReference type="GO" id="GO:0004601">
    <property type="term" value="F:peroxidase activity"/>
    <property type="evidence" value="ECO:0007669"/>
    <property type="project" value="InterPro"/>
</dbReference>
<dbReference type="GO" id="GO:0020037">
    <property type="term" value="F:heme binding"/>
    <property type="evidence" value="ECO:0007669"/>
    <property type="project" value="InterPro"/>
</dbReference>
<dbReference type="PANTHER" id="PTHR24269">
    <property type="entry name" value="KREMEN PROTEIN"/>
    <property type="match status" value="1"/>
</dbReference>
<dbReference type="GO" id="GO:0005886">
    <property type="term" value="C:plasma membrane"/>
    <property type="evidence" value="ECO:0007669"/>
    <property type="project" value="TreeGrafter"/>
</dbReference>
<dbReference type="InterPro" id="IPR002889">
    <property type="entry name" value="WSC_carb-bd"/>
</dbReference>
<evidence type="ECO:0000256" key="6">
    <source>
        <dbReference type="ARBA" id="ARBA00023180"/>
    </source>
</evidence>
<evidence type="ECO:0000256" key="7">
    <source>
        <dbReference type="RuleBase" id="RU004241"/>
    </source>
</evidence>
<feature type="domain" description="WSC" evidence="11">
    <location>
        <begin position="891"/>
        <end position="982"/>
    </location>
</feature>
<keyword evidence="3 9" id="KW-0732">Signal</keyword>
<evidence type="ECO:0000313" key="13">
    <source>
        <dbReference type="Proteomes" id="UP000028524"/>
    </source>
</evidence>
<evidence type="ECO:0000259" key="10">
    <source>
        <dbReference type="PROSITE" id="PS50873"/>
    </source>
</evidence>
<dbReference type="InterPro" id="IPR010255">
    <property type="entry name" value="Haem_peroxidase_sf"/>
</dbReference>
<sequence length="987" mass="104157">MKLSSTLLGLLGLAGSVCADPTWPSQIDELEEIMFQLTSFRARRFAGPVSPCSSEASGPGRVNAAEWLRTAFHDMATANTFFGNGGLDASLQYELRNTENLGPGLNTTLLFMSPFFSRRSSLSDLIALGVYTSVRSCGGPAVPFRAGRRDATIAGPPGVPQAQNTAFTFQQQFDRMGFTPAEMIQVTACGHTLGGVHSAQFPDIAPPASTVNTNGQLGLDTTVANFDNRVVTEYLSGNTTNPLVVGPSVRVNRHADFKVYNSDRNVTMQALADPEVFRDVCRTVLQKMIDVVPRGVTLTDPIVPYAVKPVNLQLTLTSGGSTLQFTGFIRVRTTVRPEDDISTVVINYKARDGSTNCGSSSCTIRTTVQGVSQGFDDTFAFFPITANIPASTGISSFTVTVNHVDGTSETFDNNGNEYPMDDAILIQYPQSCLRGTTGALTVVAAVRNDRVSQGARAFVSFKVPQTTSSVPGLRNATVVMERGSCVGRYTFFSANYTIEGGLAYESNLDVINGDRSDSFKSVNNIGGTCRAFANPAACQSGSSSSSSSVSTRVTSTSSSASTSVGPTATSVSSFATSIVSSGTTSLRSSGSTTLSSSASSSSSTSSTPSSTSPPSTSSVSSTISTFSTSSAASTSAPASTSSTTSAPATSLSSSSSLPAVTPSHVPTIGGYNLVSCWSEGDGVRALSGRSFAANDMTLQRCMEYCSGFIYWGTEYSTECYCGNYLASSSDEAPLEQCNMVCGGDDGQFCGAGHRLELYSTTSAPPFTLTSITPEPTAVHVEEIGKYDLVGCWTEAQGTRALGGRSTTSAEMTNELCAEFCDDYKYFGTEYSSECYCGNFVASGSSSAPLDECSMRCSGSRSEYCGAGHRLNLYMDPEAETQEPEQPAAAGEFIWLSCQTDQVSNRTLNGATLSSDDMTNELCAEFCQEFEYFGTEYGRECFCGGTLPARSAEAPGTECSMLCGGSGREFCGGPDRLSTYVKQEEVQG</sequence>
<dbReference type="InterPro" id="IPR051836">
    <property type="entry name" value="Kremen_rcpt"/>
</dbReference>
<comment type="subcellular location">
    <subcellularLocation>
        <location evidence="1">Membrane</location>
        <topology evidence="1">Single-pass membrane protein</topology>
    </subcellularLocation>
</comment>
<dbReference type="GO" id="GO:0006979">
    <property type="term" value="P:response to oxidative stress"/>
    <property type="evidence" value="ECO:0007669"/>
    <property type="project" value="InterPro"/>
</dbReference>
<feature type="region of interest" description="Disordered" evidence="8">
    <location>
        <begin position="582"/>
        <end position="619"/>
    </location>
</feature>
<proteinExistence type="inferred from homology"/>
<feature type="compositionally biased region" description="Low complexity" evidence="8">
    <location>
        <begin position="540"/>
        <end position="568"/>
    </location>
</feature>
<evidence type="ECO:0000256" key="4">
    <source>
        <dbReference type="ARBA" id="ARBA00022989"/>
    </source>
</evidence>
<gene>
    <name evidence="12" type="ORF">S40285_04239</name>
</gene>
<dbReference type="Gene3D" id="1.10.420.10">
    <property type="entry name" value="Peroxidase, domain 2"/>
    <property type="match status" value="1"/>
</dbReference>
<feature type="domain" description="WSC" evidence="11">
    <location>
        <begin position="785"/>
        <end position="876"/>
    </location>
</feature>
<keyword evidence="2" id="KW-0812">Transmembrane</keyword>
<dbReference type="Pfam" id="PF00141">
    <property type="entry name" value="peroxidase"/>
    <property type="match status" value="1"/>
</dbReference>
<evidence type="ECO:0008006" key="14">
    <source>
        <dbReference type="Google" id="ProtNLM"/>
    </source>
</evidence>
<evidence type="ECO:0000256" key="1">
    <source>
        <dbReference type="ARBA" id="ARBA00004167"/>
    </source>
</evidence>